<protein>
    <submittedName>
        <fullName evidence="2">Uncharacterized protein DUF1080</fullName>
    </submittedName>
</protein>
<dbReference type="InterPro" id="IPR010496">
    <property type="entry name" value="AL/BT2_dom"/>
</dbReference>
<dbReference type="Gene3D" id="2.60.120.560">
    <property type="entry name" value="Exo-inulinase, domain 1"/>
    <property type="match status" value="2"/>
</dbReference>
<organism evidence="2 3">
    <name type="scientific">Algoriphagus ratkowskyi</name>
    <dbReference type="NCBI Taxonomy" id="57028"/>
    <lineage>
        <taxon>Bacteria</taxon>
        <taxon>Pseudomonadati</taxon>
        <taxon>Bacteroidota</taxon>
        <taxon>Cytophagia</taxon>
        <taxon>Cytophagales</taxon>
        <taxon>Cyclobacteriaceae</taxon>
        <taxon>Algoriphagus</taxon>
    </lineage>
</organism>
<proteinExistence type="predicted"/>
<evidence type="ECO:0000313" key="2">
    <source>
        <dbReference type="EMBL" id="PZX55476.1"/>
    </source>
</evidence>
<accession>A0A2W7R8N9</accession>
<feature type="domain" description="3-keto-alpha-glucoside-1,2-lyase/3-keto-2-hydroxy-glucal hydratase" evidence="1">
    <location>
        <begin position="105"/>
        <end position="294"/>
    </location>
</feature>
<gene>
    <name evidence="2" type="ORF">LV84_02614</name>
</gene>
<reference evidence="2 3" key="1">
    <citation type="submission" date="2018-06" db="EMBL/GenBank/DDBJ databases">
        <title>Genomic Encyclopedia of Archaeal and Bacterial Type Strains, Phase II (KMG-II): from individual species to whole genera.</title>
        <authorList>
            <person name="Goeker M."/>
        </authorList>
    </citation>
    <scope>NUCLEOTIDE SEQUENCE [LARGE SCALE GENOMIC DNA]</scope>
    <source>
        <strain evidence="2 3">DSM 22686</strain>
    </source>
</reference>
<comment type="caution">
    <text evidence="2">The sequence shown here is derived from an EMBL/GenBank/DDBJ whole genome shotgun (WGS) entry which is preliminary data.</text>
</comment>
<dbReference type="GO" id="GO:0016787">
    <property type="term" value="F:hydrolase activity"/>
    <property type="evidence" value="ECO:0007669"/>
    <property type="project" value="InterPro"/>
</dbReference>
<dbReference type="Pfam" id="PF06439">
    <property type="entry name" value="3keto-disac_hyd"/>
    <property type="match status" value="2"/>
</dbReference>
<evidence type="ECO:0000259" key="1">
    <source>
        <dbReference type="Pfam" id="PF06439"/>
    </source>
</evidence>
<dbReference type="EMBL" id="QKZU01000009">
    <property type="protein sequence ID" value="PZX55476.1"/>
    <property type="molecule type" value="Genomic_DNA"/>
</dbReference>
<name>A0A2W7R8N9_9BACT</name>
<dbReference type="Proteomes" id="UP000249115">
    <property type="component" value="Unassembled WGS sequence"/>
</dbReference>
<feature type="domain" description="3-keto-alpha-glucoside-1,2-lyase/3-keto-2-hydroxy-glucal hydratase" evidence="1">
    <location>
        <begin position="325"/>
        <end position="533"/>
    </location>
</feature>
<dbReference type="AlphaFoldDB" id="A0A2W7R8N9"/>
<sequence>MYNDFIASDISVKQYRLIEYADYKSKRFYSALYSDAIIRYLLSEKTRNRLRNFKRILLGAMTLNLEFYIEQQYFKDMKYTRNILAVLFTSLTLASCASEQIADDGWTDLFNGKDLSGWKPVAGTATFEVVDGTIEGTAVAGSPNTFLITEEMYGDFILELDLKISHLSSNSGVMARGQFDPAAREGKGLVFGYQIEADPSERAWSGGVYDEARRGWLYPLDLNPAAKTAFKMGEFNHYRIEAIGNEIKTWVNGQPVAYVIDDLDKTGFIGLQVHSIQKAEDAGRKTSFKNVKIQTENFKSKAFNKDIFVVNNSLNALSKYELDNGWKLLFNGQNSEGWRSAKKETFPESGWSIKDGILTIESSDGRESANVGDIVTKEQYSAFDLAFEFRLTEGANSGVKYFVTLSEGNVGSAIGLEYQVLDDDKHPDAKMGKDGNRTMSSLYDLIKADKNARFIKPVGEWNKGRVVVTPDNKVTHYLNGVKVVEYERGSQAYRDLVAISKYAKWENFGEAKQGHILLQDHGDEVSFKNIKIKELK</sequence>
<evidence type="ECO:0000313" key="3">
    <source>
        <dbReference type="Proteomes" id="UP000249115"/>
    </source>
</evidence>